<keyword evidence="4" id="KW-0560">Oxidoreductase</keyword>
<dbReference type="InterPro" id="IPR000172">
    <property type="entry name" value="GMC_OxRdtase_N"/>
</dbReference>
<feature type="domain" description="Glucose-methanol-choline oxidoreductase N-terminal" evidence="6">
    <location>
        <begin position="214"/>
        <end position="331"/>
    </location>
</feature>
<evidence type="ECO:0000256" key="5">
    <source>
        <dbReference type="SAM" id="MobiDB-lite"/>
    </source>
</evidence>
<keyword evidence="2" id="KW-0285">Flavoprotein</keyword>
<dbReference type="PANTHER" id="PTHR46056">
    <property type="entry name" value="LONG-CHAIN-ALCOHOL OXIDASE"/>
    <property type="match status" value="1"/>
</dbReference>
<feature type="compositionally biased region" description="Polar residues" evidence="5">
    <location>
        <begin position="1"/>
        <end position="10"/>
    </location>
</feature>
<dbReference type="AlphaFoldDB" id="A0A7D6A0S2"/>
<organism evidence="8 9">
    <name type="scientific">Pseudomonas putida</name>
    <name type="common">Arthrobacter siderocapsulatus</name>
    <dbReference type="NCBI Taxonomy" id="303"/>
    <lineage>
        <taxon>Bacteria</taxon>
        <taxon>Pseudomonadati</taxon>
        <taxon>Pseudomonadota</taxon>
        <taxon>Gammaproteobacteria</taxon>
        <taxon>Pseudomonadales</taxon>
        <taxon>Pseudomonadaceae</taxon>
        <taxon>Pseudomonas</taxon>
    </lineage>
</organism>
<evidence type="ECO:0000259" key="6">
    <source>
        <dbReference type="Pfam" id="PF00732"/>
    </source>
</evidence>
<dbReference type="SUPFAM" id="SSF51905">
    <property type="entry name" value="FAD/NAD(P)-binding domain"/>
    <property type="match status" value="1"/>
</dbReference>
<evidence type="ECO:0000259" key="7">
    <source>
        <dbReference type="Pfam" id="PF05199"/>
    </source>
</evidence>
<evidence type="ECO:0000256" key="1">
    <source>
        <dbReference type="ARBA" id="ARBA00010790"/>
    </source>
</evidence>
<gene>
    <name evidence="8" type="ORF">H0H12_19500</name>
</gene>
<dbReference type="Gene3D" id="3.50.50.60">
    <property type="entry name" value="FAD/NAD(P)-binding domain"/>
    <property type="match status" value="2"/>
</dbReference>
<sequence length="530" mass="58469">MSTEVLNTHSEQARLEGAPARRRSNPTVKPDENGVVTCDVLIIGSGMGGSTFAHALITKGLDVLVVERGDFLPRETENWSAEAVFGEGRYRNAEQWLDRDNKPFSPGVFYYVGGNTKFYGAMLPRFREVDFSDVKHAEGTAPGWPISYAELEPYYCQAEQLYKVHGNAGQDPTEPWRSQPYPWPGLQHDPALLALEKVMKDDGLSPFVMPAAVDYGEDRACVLCSTCDGYPCLLEAKGDAEISTLRPAIESGVRLMVGTKINKLVTSQDGKRVTEAVGVKDGRPVRILAKRIALACGAVNSAALLFRSKNEQHPTGLGNSSDQLGRNYMVHNSTFMIAVDPLHTNKVKFQKTLAINDWYSASRHNTFPLGNVQMLGKIREPMITPMRPWIPKIVSRFITGHSVDLYLTSEDIPTQDNRVVYDEERDAIKVYWTPNNLSAHDQLVEKTTAVMKKAGFPVVLTERMGIATNSHQCGTAVMGVDPKKSVLDPNCKMHDLDNVWIIDSSSFPSSAAVNPALTIAANALRIADKF</sequence>
<comment type="similarity">
    <text evidence="1">Belongs to the GMC oxidoreductase family.</text>
</comment>
<accession>A0A7D6A0S2</accession>
<dbReference type="RefSeq" id="WP_180688485.1">
    <property type="nucleotide sequence ID" value="NZ_CP059052.1"/>
</dbReference>
<dbReference type="GO" id="GO:0050660">
    <property type="term" value="F:flavin adenine dinucleotide binding"/>
    <property type="evidence" value="ECO:0007669"/>
    <property type="project" value="InterPro"/>
</dbReference>
<evidence type="ECO:0000256" key="3">
    <source>
        <dbReference type="ARBA" id="ARBA00022827"/>
    </source>
</evidence>
<protein>
    <submittedName>
        <fullName evidence="8">GMC family oxidoreductase</fullName>
    </submittedName>
</protein>
<feature type="domain" description="Glucose-methanol-choline oxidoreductase C-terminal" evidence="7">
    <location>
        <begin position="427"/>
        <end position="523"/>
    </location>
</feature>
<reference evidence="8 9" key="1">
    <citation type="journal article" date="2009" name="Mikrobiologiia">
        <title>[Phenanthren biodegradation and interaction of Pseudomonas putida BS3701 and Burkholderia sp.BS3702 in plant rhizosphere].</title>
        <authorList>
            <person name="Ovchinnikova A.A."/>
            <person name="Vetrova A.A."/>
            <person name="Filonov A.E."/>
            <person name="Boronin A.M."/>
        </authorList>
    </citation>
    <scope>NUCLEOTIDE SEQUENCE [LARGE SCALE GENOMIC DNA]</scope>
    <source>
        <strain evidence="8 9">BS3701</strain>
    </source>
</reference>
<dbReference type="Pfam" id="PF05199">
    <property type="entry name" value="GMC_oxred_C"/>
    <property type="match status" value="1"/>
</dbReference>
<evidence type="ECO:0000256" key="4">
    <source>
        <dbReference type="ARBA" id="ARBA00023002"/>
    </source>
</evidence>
<dbReference type="Pfam" id="PF13450">
    <property type="entry name" value="NAD_binding_8"/>
    <property type="match status" value="1"/>
</dbReference>
<proteinExistence type="inferred from homology"/>
<feature type="region of interest" description="Disordered" evidence="5">
    <location>
        <begin position="1"/>
        <end position="30"/>
    </location>
</feature>
<evidence type="ECO:0000313" key="8">
    <source>
        <dbReference type="EMBL" id="QLJ12623.1"/>
    </source>
</evidence>
<dbReference type="Proteomes" id="UP000510934">
    <property type="component" value="Chromosome"/>
</dbReference>
<dbReference type="InterPro" id="IPR007867">
    <property type="entry name" value="GMC_OxRtase_C"/>
</dbReference>
<name>A0A7D6A0S2_PSEPU</name>
<evidence type="ECO:0000256" key="2">
    <source>
        <dbReference type="ARBA" id="ARBA00022630"/>
    </source>
</evidence>
<dbReference type="Pfam" id="PF00732">
    <property type="entry name" value="GMC_oxred_N"/>
    <property type="match status" value="1"/>
</dbReference>
<dbReference type="PANTHER" id="PTHR46056:SF12">
    <property type="entry name" value="LONG-CHAIN-ALCOHOL OXIDASE"/>
    <property type="match status" value="1"/>
</dbReference>
<dbReference type="EMBL" id="CP059052">
    <property type="protein sequence ID" value="QLJ12623.1"/>
    <property type="molecule type" value="Genomic_DNA"/>
</dbReference>
<dbReference type="InterPro" id="IPR036188">
    <property type="entry name" value="FAD/NAD-bd_sf"/>
</dbReference>
<keyword evidence="3" id="KW-0274">FAD</keyword>
<dbReference type="GO" id="GO:0016614">
    <property type="term" value="F:oxidoreductase activity, acting on CH-OH group of donors"/>
    <property type="evidence" value="ECO:0007669"/>
    <property type="project" value="InterPro"/>
</dbReference>
<evidence type="ECO:0000313" key="9">
    <source>
        <dbReference type="Proteomes" id="UP000510934"/>
    </source>
</evidence>